<evidence type="ECO:0000259" key="2">
    <source>
        <dbReference type="Pfam" id="PF20167"/>
    </source>
</evidence>
<proteinExistence type="predicted"/>
<feature type="compositionally biased region" description="Basic and acidic residues" evidence="1">
    <location>
        <begin position="64"/>
        <end position="82"/>
    </location>
</feature>
<evidence type="ECO:0000313" key="3">
    <source>
        <dbReference type="EMBL" id="KAF3534850.1"/>
    </source>
</evidence>
<dbReference type="EMBL" id="QGKV02001507">
    <property type="protein sequence ID" value="KAF3534850.1"/>
    <property type="molecule type" value="Genomic_DNA"/>
</dbReference>
<feature type="compositionally biased region" description="Basic and acidic residues" evidence="1">
    <location>
        <begin position="102"/>
        <end position="112"/>
    </location>
</feature>
<reference evidence="3 4" key="1">
    <citation type="journal article" date="2020" name="BMC Genomics">
        <title>Intraspecific diversification of the crop wild relative Brassica cretica Lam. using demographic model selection.</title>
        <authorList>
            <person name="Kioukis A."/>
            <person name="Michalopoulou V.A."/>
            <person name="Briers L."/>
            <person name="Pirintsos S."/>
            <person name="Studholme D.J."/>
            <person name="Pavlidis P."/>
            <person name="Sarris P.F."/>
        </authorList>
    </citation>
    <scope>NUCLEOTIDE SEQUENCE [LARGE SCALE GENOMIC DNA]</scope>
    <source>
        <strain evidence="4">cv. PFS-1207/04</strain>
    </source>
</reference>
<feature type="compositionally biased region" description="Polar residues" evidence="1">
    <location>
        <begin position="152"/>
        <end position="174"/>
    </location>
</feature>
<feature type="region of interest" description="Disordered" evidence="1">
    <location>
        <begin position="359"/>
        <end position="423"/>
    </location>
</feature>
<feature type="compositionally biased region" description="Low complexity" evidence="1">
    <location>
        <begin position="31"/>
        <end position="43"/>
    </location>
</feature>
<protein>
    <recommendedName>
        <fullName evidence="2">Putative plant transposon protein domain-containing protein</fullName>
    </recommendedName>
</protein>
<accession>A0ABQ7BRY5</accession>
<dbReference type="Proteomes" id="UP000266723">
    <property type="component" value="Unassembled WGS sequence"/>
</dbReference>
<name>A0ABQ7BRY5_BRACR</name>
<keyword evidence="4" id="KW-1185">Reference proteome</keyword>
<feature type="domain" description="Putative plant transposon protein" evidence="2">
    <location>
        <begin position="193"/>
        <end position="341"/>
    </location>
</feature>
<sequence>MSMNKNTSAAGKASNPPPLSLVDYSDDEEQTTPQGSQTSQSRSDVFSTAAEKLNTESDAESDPAEPHIEDKQMAEKSDHAEPILESTQAKSTAGNDSEERDESEKTESKGVEEADIEDVELLISIKKKAKSKKMKAPTSIQSNNHVRKTARKSTPSVAETQTTPPTVTEGSSTRATRKSVSAELMAEHRYESHLERTVTSLVGYIPEIVKEFYAALPGEITRASKDRVEVIVRGHRFEFSPTKINEYLNLMPLSEEEVKADEMADALTIDELADFLTEGTLSLRNLTTRFLSPCKAALVILSAYKWVPSSTRLIYKMFQGIRVDVGKMLYAQILNLAVLKKEGEKAKGETFSCNSIQEEFSSGGDLSQEPKGRTRSSEEGSKAGQEEKEICININCSTPSGPPPSTPRSKRTDPSGYVPLKQSPRSAGKFQIIHLGSLAAPGQPIDAEEEKLALDTTSAAIQQRATAMQTLTSVMGQIGEKKRQAIRSSRMTRRTRLWGRNFSFFSVYLIMGGVLERHPKLKGGDCRCKDQIDVLIQTQVQQRMEQSLQQRSVRADEQVKMKIAT</sequence>
<dbReference type="InterPro" id="IPR046796">
    <property type="entry name" value="Transposase_32_dom"/>
</dbReference>
<feature type="region of interest" description="Disordered" evidence="1">
    <location>
        <begin position="128"/>
        <end position="177"/>
    </location>
</feature>
<comment type="caution">
    <text evidence="3">The sequence shown here is derived from an EMBL/GenBank/DDBJ whole genome shotgun (WGS) entry which is preliminary data.</text>
</comment>
<feature type="compositionally biased region" description="Polar residues" evidence="1">
    <location>
        <begin position="85"/>
        <end position="95"/>
    </location>
</feature>
<evidence type="ECO:0000256" key="1">
    <source>
        <dbReference type="SAM" id="MobiDB-lite"/>
    </source>
</evidence>
<gene>
    <name evidence="3" type="ORF">DY000_02038449</name>
</gene>
<organism evidence="3 4">
    <name type="scientific">Brassica cretica</name>
    <name type="common">Mustard</name>
    <dbReference type="NCBI Taxonomy" id="69181"/>
    <lineage>
        <taxon>Eukaryota</taxon>
        <taxon>Viridiplantae</taxon>
        <taxon>Streptophyta</taxon>
        <taxon>Embryophyta</taxon>
        <taxon>Tracheophyta</taxon>
        <taxon>Spermatophyta</taxon>
        <taxon>Magnoliopsida</taxon>
        <taxon>eudicotyledons</taxon>
        <taxon>Gunneridae</taxon>
        <taxon>Pentapetalae</taxon>
        <taxon>rosids</taxon>
        <taxon>malvids</taxon>
        <taxon>Brassicales</taxon>
        <taxon>Brassicaceae</taxon>
        <taxon>Brassiceae</taxon>
        <taxon>Brassica</taxon>
    </lineage>
</organism>
<evidence type="ECO:0000313" key="4">
    <source>
        <dbReference type="Proteomes" id="UP000266723"/>
    </source>
</evidence>
<feature type="compositionally biased region" description="Basic and acidic residues" evidence="1">
    <location>
        <begin position="368"/>
        <end position="390"/>
    </location>
</feature>
<feature type="region of interest" description="Disordered" evidence="1">
    <location>
        <begin position="1"/>
        <end position="113"/>
    </location>
</feature>
<dbReference type="Pfam" id="PF20167">
    <property type="entry name" value="Transposase_32"/>
    <property type="match status" value="1"/>
</dbReference>